<accession>G3C9N8</accession>
<dbReference type="PHI-base" id="PHI:4774"/>
<sequence>DSSYASTATTSSLFTQVRQLTEDHADASTTRTMRSDEAVESSEGRSLNDVANFARKSASKLANFPKTRFSSEMKTFRKYQVNENALETLQSPNMQKLMDFYSHLREVNPDTQNTLIAALTTTYGEDVMVSALAEAKRSGDMEVHEIAKWLWEQQINGWLNGVKSPDDLVKSLRLHEGHLSDKLEALEEFVTAHNEKNSGHVVLIDLLKSGPGGEGKQASLLVKGATGGNPTNAKTLKIEKLLLAKWESLNLSPEDIMDRLKLTETIEDMTSPKLATFMKYVAKGDAEDAMREKSLLHISTKKFGNKAVAVALVRATDDVFLKTYVKTLKTHILEGWLSDGISAKDVFELLDVGGQSR</sequence>
<feature type="non-terminal residue" evidence="2">
    <location>
        <position position="1"/>
    </location>
</feature>
<feature type="region of interest" description="Disordered" evidence="1">
    <location>
        <begin position="1"/>
        <end position="46"/>
    </location>
</feature>
<gene>
    <name evidence="2" type="primary">RxL22</name>
</gene>
<name>G3C9N8_HYAAE</name>
<evidence type="ECO:0000313" key="2">
    <source>
        <dbReference type="EMBL" id="CCC55814.1"/>
    </source>
</evidence>
<dbReference type="AlphaFoldDB" id="G3C9N8"/>
<organism evidence="2">
    <name type="scientific">Hyaloperonospora arabidopsidis (strain Emoy2)</name>
    <name type="common">Downy mildew agent</name>
    <name type="synonym">Peronospora arabidopsidis</name>
    <dbReference type="NCBI Taxonomy" id="559515"/>
    <lineage>
        <taxon>Eukaryota</taxon>
        <taxon>Sar</taxon>
        <taxon>Stramenopiles</taxon>
        <taxon>Oomycota</taxon>
        <taxon>Peronosporomycetes</taxon>
        <taxon>Peronosporales</taxon>
        <taxon>Peronosporaceae</taxon>
        <taxon>Hyaloperonospora</taxon>
    </lineage>
</organism>
<feature type="compositionally biased region" description="Low complexity" evidence="1">
    <location>
        <begin position="1"/>
        <end position="12"/>
    </location>
</feature>
<dbReference type="EMBL" id="HE574736">
    <property type="protein sequence ID" value="CCC55814.1"/>
    <property type="molecule type" value="mRNA"/>
</dbReference>
<dbReference type="PHI-base" id="PHI:2946"/>
<evidence type="ECO:0000256" key="1">
    <source>
        <dbReference type="SAM" id="MobiDB-lite"/>
    </source>
</evidence>
<protein>
    <submittedName>
        <fullName evidence="2">RxLR effector candidate</fullName>
    </submittedName>
</protein>
<proteinExistence type="evidence at transcript level"/>
<reference evidence="2" key="1">
    <citation type="journal article" date="2011" name="PLoS Pathog.">
        <title>Multiple candidate effectors from the oomycete pathogen Hyaloperonospora arabidopsidis suppress host plant immunity.</title>
        <authorList>
            <person name="Fabro G."/>
            <person name="Steinbrenner J."/>
            <person name="Coates M."/>
            <person name="Ishaque N."/>
            <person name="Baxter L."/>
            <person name="Studholme D.J."/>
            <person name="Koerner E."/>
            <person name="Allen R."/>
            <person name="Piquerez S.J.M."/>
            <person name="Rougon-Cardoso A."/>
            <person name="Greenshields D."/>
            <person name="Lei R."/>
            <person name="Badel J.L."/>
            <person name="Caillaud M.C."/>
            <person name="Van den Ackerveken G."/>
            <person name="Parker J.E."/>
            <person name="Beynon J."/>
            <person name="Jones J.D.G."/>
        </authorList>
    </citation>
    <scope>NUCLEOTIDE SEQUENCE</scope>
    <source>
        <strain evidence="2">Emoy2</strain>
        <tissue evidence="2">Conidiospore</tissue>
    </source>
</reference>